<proteinExistence type="predicted"/>
<dbReference type="RefSeq" id="WP_004749158.1">
    <property type="nucleotide sequence ID" value="NZ_CP009355.1"/>
</dbReference>
<keyword evidence="3" id="KW-0804">Transcription</keyword>
<accession>A0A0A0SPS8</accession>
<dbReference type="EMBL" id="CP009355">
    <property type="protein sequence ID" value="AIW16952.1"/>
    <property type="molecule type" value="Genomic_DNA"/>
</dbReference>
<dbReference type="GO" id="GO:0003700">
    <property type="term" value="F:DNA-binding transcription factor activity"/>
    <property type="evidence" value="ECO:0007669"/>
    <property type="project" value="InterPro"/>
</dbReference>
<dbReference type="PANTHER" id="PTHR43280">
    <property type="entry name" value="ARAC-FAMILY TRANSCRIPTIONAL REGULATOR"/>
    <property type="match status" value="1"/>
</dbReference>
<evidence type="ECO:0000256" key="1">
    <source>
        <dbReference type="ARBA" id="ARBA00023015"/>
    </source>
</evidence>
<dbReference type="SUPFAM" id="SSF51215">
    <property type="entry name" value="Regulatory protein AraC"/>
    <property type="match status" value="1"/>
</dbReference>
<dbReference type="InterPro" id="IPR003313">
    <property type="entry name" value="AraC-bd"/>
</dbReference>
<dbReference type="PATRIC" id="fig|1051646.9.peg.4528"/>
<dbReference type="Pfam" id="PF02311">
    <property type="entry name" value="AraC_binding"/>
    <property type="match status" value="1"/>
</dbReference>
<dbReference type="PANTHER" id="PTHR43280:SF32">
    <property type="entry name" value="TRANSCRIPTIONAL REGULATORY PROTEIN"/>
    <property type="match status" value="1"/>
</dbReference>
<gene>
    <name evidence="5" type="ORF">IX91_23005</name>
</gene>
<name>A0A0A0SPS8_9VIBR</name>
<dbReference type="SMART" id="SM00342">
    <property type="entry name" value="HTH_ARAC"/>
    <property type="match status" value="1"/>
</dbReference>
<dbReference type="STRING" id="1051646.IX91_23005"/>
<sequence length="292" mass="33889">MTIPEIAFNHRKANNAELEIFELESLYQREGLRHDPTEPHRVSFFALIFVQKGTGIHHIDFKPYPFKPGSILFVQREQVQAFDFSQQPKGKMLIFTQAFLDQVHINMRLPNYTPTHLNPHHSPLLDLDANSKSRIDILVEQMQLEMGQPKPDPLIVMYLFSALALILHRLRPEVPQDKLSDEQSAKFARFFEQLQANFHKTRDANWYALQLGTTYKTLNLTCKSATNLTVKQLIDAFVIVEIKRRLVVNQATSQNLAYEFGFEDASNFVKFFKKHSQMTPSQFAKYHTTPKL</sequence>
<dbReference type="PROSITE" id="PS01124">
    <property type="entry name" value="HTH_ARAC_FAMILY_2"/>
    <property type="match status" value="1"/>
</dbReference>
<evidence type="ECO:0000259" key="4">
    <source>
        <dbReference type="PROSITE" id="PS01124"/>
    </source>
</evidence>
<evidence type="ECO:0000313" key="6">
    <source>
        <dbReference type="Proteomes" id="UP000030071"/>
    </source>
</evidence>
<dbReference type="InterPro" id="IPR009057">
    <property type="entry name" value="Homeodomain-like_sf"/>
</dbReference>
<keyword evidence="2" id="KW-0238">DNA-binding</keyword>
<feature type="domain" description="HTH araC/xylS-type" evidence="4">
    <location>
        <begin position="188"/>
        <end position="286"/>
    </location>
</feature>
<dbReference type="Gene3D" id="1.10.10.60">
    <property type="entry name" value="Homeodomain-like"/>
    <property type="match status" value="1"/>
</dbReference>
<dbReference type="AlphaFoldDB" id="A0A0A0SPS8"/>
<dbReference type="HOGENOM" id="CLU_000445_88_2_6"/>
<dbReference type="Pfam" id="PF12833">
    <property type="entry name" value="HTH_18"/>
    <property type="match status" value="1"/>
</dbReference>
<evidence type="ECO:0000256" key="2">
    <source>
        <dbReference type="ARBA" id="ARBA00023125"/>
    </source>
</evidence>
<dbReference type="InterPro" id="IPR018060">
    <property type="entry name" value="HTH_AraC"/>
</dbReference>
<evidence type="ECO:0000256" key="3">
    <source>
        <dbReference type="ARBA" id="ARBA00023163"/>
    </source>
</evidence>
<dbReference type="SUPFAM" id="SSF46689">
    <property type="entry name" value="Homeodomain-like"/>
    <property type="match status" value="1"/>
</dbReference>
<dbReference type="InterPro" id="IPR037923">
    <property type="entry name" value="HTH-like"/>
</dbReference>
<evidence type="ECO:0000313" key="5">
    <source>
        <dbReference type="EMBL" id="AIW16952.1"/>
    </source>
</evidence>
<dbReference type="KEGG" id="vtu:IX91_23005"/>
<organism evidence="5 6">
    <name type="scientific">Vibrio tubiashii ATCC 19109</name>
    <dbReference type="NCBI Taxonomy" id="1051646"/>
    <lineage>
        <taxon>Bacteria</taxon>
        <taxon>Pseudomonadati</taxon>
        <taxon>Pseudomonadota</taxon>
        <taxon>Gammaproteobacteria</taxon>
        <taxon>Vibrionales</taxon>
        <taxon>Vibrionaceae</taxon>
        <taxon>Vibrio</taxon>
        <taxon>Vibrio oreintalis group</taxon>
    </lineage>
</organism>
<keyword evidence="1" id="KW-0805">Transcription regulation</keyword>
<dbReference type="GO" id="GO:0043565">
    <property type="term" value="F:sequence-specific DNA binding"/>
    <property type="evidence" value="ECO:0007669"/>
    <property type="project" value="InterPro"/>
</dbReference>
<dbReference type="Proteomes" id="UP000030071">
    <property type="component" value="Chromosome 2"/>
</dbReference>
<reference evidence="5 6" key="1">
    <citation type="submission" date="2014-08" db="EMBL/GenBank/DDBJ databases">
        <title>First Complete Genome Sequence of the Shellfish Pathogen Vibrio tubiashii.</title>
        <authorList>
            <person name="Richards G.P."/>
            <person name="Needleman D.S."/>
            <person name="Watson M.A."/>
            <person name="Bono J.L."/>
        </authorList>
    </citation>
    <scope>NUCLEOTIDE SEQUENCE [LARGE SCALE GENOMIC DNA]</scope>
    <source>
        <strain evidence="5 6">ATCC 19109</strain>
    </source>
</reference>
<dbReference type="GeneID" id="23447595"/>
<protein>
    <submittedName>
        <fullName evidence="5">AraC family transcriptional regulator</fullName>
    </submittedName>
</protein>